<evidence type="ECO:0000313" key="2">
    <source>
        <dbReference type="EMBL" id="OBS25336.1"/>
    </source>
</evidence>
<organism evidence="2 3">
    <name type="scientific">Fusarium poae</name>
    <dbReference type="NCBI Taxonomy" id="36050"/>
    <lineage>
        <taxon>Eukaryota</taxon>
        <taxon>Fungi</taxon>
        <taxon>Dikarya</taxon>
        <taxon>Ascomycota</taxon>
        <taxon>Pezizomycotina</taxon>
        <taxon>Sordariomycetes</taxon>
        <taxon>Hypocreomycetidae</taxon>
        <taxon>Hypocreales</taxon>
        <taxon>Nectriaceae</taxon>
        <taxon>Fusarium</taxon>
    </lineage>
</organism>
<proteinExistence type="predicted"/>
<gene>
    <name evidence="2" type="ORF">FPOA_05869</name>
</gene>
<evidence type="ECO:0000256" key="1">
    <source>
        <dbReference type="SAM" id="MobiDB-lite"/>
    </source>
</evidence>
<keyword evidence="3" id="KW-1185">Reference proteome</keyword>
<name>A0A1B8AY63_FUSPO</name>
<dbReference type="OMA" id="CRIYFQG"/>
<reference evidence="2 3" key="1">
    <citation type="submission" date="2016-06" db="EMBL/GenBank/DDBJ databases">
        <title>Living apart together: crosstalk between the core and supernumerary genomes in a fungal plant pathogen.</title>
        <authorList>
            <person name="Vanheule A."/>
            <person name="Audenaert K."/>
            <person name="Warris S."/>
            <person name="Van De Geest H."/>
            <person name="Schijlen E."/>
            <person name="Hofte M."/>
            <person name="De Saeger S."/>
            <person name="Haesaert G."/>
            <person name="Waalwijk C."/>
            <person name="Van Der Lee T."/>
        </authorList>
    </citation>
    <scope>NUCLEOTIDE SEQUENCE [LARGE SCALE GENOMIC DNA]</scope>
    <source>
        <strain evidence="2 3">2516</strain>
    </source>
</reference>
<dbReference type="EMBL" id="LYXU01000002">
    <property type="protein sequence ID" value="OBS25336.1"/>
    <property type="molecule type" value="Genomic_DNA"/>
</dbReference>
<protein>
    <recommendedName>
        <fullName evidence="4">BTB domain-containing protein</fullName>
    </recommendedName>
</protein>
<accession>A0A1B8AY63</accession>
<sequence length="352" mass="38530">MTSDNKTPPDTASANNDDCRIYFQGKGPCIVPRNAISKCPILAARIAAKPFFSTSRNSIDVGEMPYDVGVSVAYFLNTGTYRSLDPELDSQDERNCRDLGTAFRVYAAATIFELVGLKNAVQSRMAYLEERMDLAQVARSLKQSGLNLEEYPTLAMHLYSFIQVSKDVSSEDEMKSIISELGFPESVNIDSFQSSLASKGLPGEERDAKATSPRKRPPNPTPRSNSEPESKPTPGLPCCSTDKNKVATTVVSSALEKDQPETAATRTWMRLLPKVNLAMAFRRKKAVPEESFELQDTNRSVDEIMVPAQGLSDESLASARNLVLSAVGEHSEEGDIGLQEGIFQVPPPVKDL</sequence>
<comment type="caution">
    <text evidence="2">The sequence shown here is derived from an EMBL/GenBank/DDBJ whole genome shotgun (WGS) entry which is preliminary data.</text>
</comment>
<dbReference type="AlphaFoldDB" id="A0A1B8AY63"/>
<dbReference type="Proteomes" id="UP000091967">
    <property type="component" value="Unassembled WGS sequence"/>
</dbReference>
<feature type="region of interest" description="Disordered" evidence="1">
    <location>
        <begin position="195"/>
        <end position="242"/>
    </location>
</feature>
<dbReference type="STRING" id="36050.A0A1B8AY63"/>
<evidence type="ECO:0008006" key="4">
    <source>
        <dbReference type="Google" id="ProtNLM"/>
    </source>
</evidence>
<evidence type="ECO:0000313" key="3">
    <source>
        <dbReference type="Proteomes" id="UP000091967"/>
    </source>
</evidence>